<gene>
    <name evidence="1" type="ORF">L195_g042001</name>
</gene>
<dbReference type="Proteomes" id="UP000236291">
    <property type="component" value="Unassembled WGS sequence"/>
</dbReference>
<organism evidence="1 2">
    <name type="scientific">Trifolium pratense</name>
    <name type="common">Red clover</name>
    <dbReference type="NCBI Taxonomy" id="57577"/>
    <lineage>
        <taxon>Eukaryota</taxon>
        <taxon>Viridiplantae</taxon>
        <taxon>Streptophyta</taxon>
        <taxon>Embryophyta</taxon>
        <taxon>Tracheophyta</taxon>
        <taxon>Spermatophyta</taxon>
        <taxon>Magnoliopsida</taxon>
        <taxon>eudicotyledons</taxon>
        <taxon>Gunneridae</taxon>
        <taxon>Pentapetalae</taxon>
        <taxon>rosids</taxon>
        <taxon>fabids</taxon>
        <taxon>Fabales</taxon>
        <taxon>Fabaceae</taxon>
        <taxon>Papilionoideae</taxon>
        <taxon>50 kb inversion clade</taxon>
        <taxon>NPAAA clade</taxon>
        <taxon>Hologalegina</taxon>
        <taxon>IRL clade</taxon>
        <taxon>Trifolieae</taxon>
        <taxon>Trifolium</taxon>
    </lineage>
</organism>
<reference evidence="1 2" key="1">
    <citation type="journal article" date="2014" name="Am. J. Bot.">
        <title>Genome assembly and annotation for red clover (Trifolium pratense; Fabaceae).</title>
        <authorList>
            <person name="Istvanek J."/>
            <person name="Jaros M."/>
            <person name="Krenek A."/>
            <person name="Repkova J."/>
        </authorList>
    </citation>
    <scope>NUCLEOTIDE SEQUENCE [LARGE SCALE GENOMIC DNA]</scope>
    <source>
        <strain evidence="2">cv. Tatra</strain>
        <tissue evidence="1">Young leaves</tissue>
    </source>
</reference>
<protein>
    <submittedName>
        <fullName evidence="1">Putative disease resistance protein</fullName>
    </submittedName>
</protein>
<dbReference type="AlphaFoldDB" id="A0A2K3M560"/>
<accession>A0A2K3M560</accession>
<dbReference type="ExpressionAtlas" id="A0A2K3M560">
    <property type="expression patterns" value="baseline"/>
</dbReference>
<dbReference type="STRING" id="57577.A0A2K3M560"/>
<evidence type="ECO:0000313" key="1">
    <source>
        <dbReference type="EMBL" id="PNX85927.1"/>
    </source>
</evidence>
<proteinExistence type="predicted"/>
<evidence type="ECO:0000313" key="2">
    <source>
        <dbReference type="Proteomes" id="UP000236291"/>
    </source>
</evidence>
<feature type="non-terminal residue" evidence="1">
    <location>
        <position position="182"/>
    </location>
</feature>
<dbReference type="EMBL" id="ASHM01049914">
    <property type="protein sequence ID" value="PNX85927.1"/>
    <property type="molecule type" value="Genomic_DNA"/>
</dbReference>
<sequence length="182" mass="21025">MNSGTQIVSLTTRFHDILNKISQITEKARKNQSKRQLLRSIIKDLTPVVQGIKQYNDHLDHPREEIKTLIEENVAEESASKCSSENSWCYKCFYWFKKDSYVADDKESFTVKDVKETLYQVREILELLNNENFEQKFNEAGPIKSPFGVPENPKFSVGLDIPFTKLKMELLRDDSSTLVVTG</sequence>
<name>A0A2K3M560_TRIPR</name>
<reference evidence="1 2" key="2">
    <citation type="journal article" date="2017" name="Front. Plant Sci.">
        <title>Gene Classification and Mining of Molecular Markers Useful in Red Clover (Trifolium pratense) Breeding.</title>
        <authorList>
            <person name="Istvanek J."/>
            <person name="Dluhosova J."/>
            <person name="Dluhos P."/>
            <person name="Patkova L."/>
            <person name="Nedelnik J."/>
            <person name="Repkova J."/>
        </authorList>
    </citation>
    <scope>NUCLEOTIDE SEQUENCE [LARGE SCALE GENOMIC DNA]</scope>
    <source>
        <strain evidence="2">cv. Tatra</strain>
        <tissue evidence="1">Young leaves</tissue>
    </source>
</reference>
<comment type="caution">
    <text evidence="1">The sequence shown here is derived from an EMBL/GenBank/DDBJ whole genome shotgun (WGS) entry which is preliminary data.</text>
</comment>